<dbReference type="Proteomes" id="UP000007305">
    <property type="component" value="Chromosome 4"/>
</dbReference>
<evidence type="ECO:0000313" key="1">
    <source>
        <dbReference type="EnsemblPlants" id="Zm00001eb201280_P001"/>
    </source>
</evidence>
<dbReference type="PANTHER" id="PTHR35361">
    <property type="entry name" value="OS08G0443700 PROTEIN"/>
    <property type="match status" value="1"/>
</dbReference>
<dbReference type="AlphaFoldDB" id="A0A804P179"/>
<reference evidence="1" key="3">
    <citation type="submission" date="2021-05" db="UniProtKB">
        <authorList>
            <consortium name="EnsemblPlants"/>
        </authorList>
    </citation>
    <scope>IDENTIFICATION</scope>
    <source>
        <strain evidence="1">cv. B73</strain>
    </source>
</reference>
<proteinExistence type="predicted"/>
<dbReference type="InParanoid" id="A0A804P179"/>
<evidence type="ECO:0000313" key="2">
    <source>
        <dbReference type="Proteomes" id="UP000007305"/>
    </source>
</evidence>
<organism evidence="1 2">
    <name type="scientific">Zea mays</name>
    <name type="common">Maize</name>
    <dbReference type="NCBI Taxonomy" id="4577"/>
    <lineage>
        <taxon>Eukaryota</taxon>
        <taxon>Viridiplantae</taxon>
        <taxon>Streptophyta</taxon>
        <taxon>Embryophyta</taxon>
        <taxon>Tracheophyta</taxon>
        <taxon>Spermatophyta</taxon>
        <taxon>Magnoliopsida</taxon>
        <taxon>Liliopsida</taxon>
        <taxon>Poales</taxon>
        <taxon>Poaceae</taxon>
        <taxon>PACMAD clade</taxon>
        <taxon>Panicoideae</taxon>
        <taxon>Andropogonodae</taxon>
        <taxon>Andropogoneae</taxon>
        <taxon>Tripsacinae</taxon>
        <taxon>Zea</taxon>
    </lineage>
</organism>
<dbReference type="PANTHER" id="PTHR35361:SF1">
    <property type="entry name" value="OS08G0443700 PROTEIN"/>
    <property type="match status" value="1"/>
</dbReference>
<protein>
    <submittedName>
        <fullName evidence="1">Uncharacterized protein</fullName>
    </submittedName>
</protein>
<reference evidence="1" key="2">
    <citation type="submission" date="2019-07" db="EMBL/GenBank/DDBJ databases">
        <authorList>
            <person name="Seetharam A."/>
            <person name="Woodhouse M."/>
            <person name="Cannon E."/>
        </authorList>
    </citation>
    <scope>NUCLEOTIDE SEQUENCE [LARGE SCALE GENOMIC DNA]</scope>
    <source>
        <strain evidence="1">cv. B73</strain>
    </source>
</reference>
<reference evidence="2" key="1">
    <citation type="journal article" date="2009" name="Science">
        <title>The B73 maize genome: complexity, diversity, and dynamics.</title>
        <authorList>
            <person name="Schnable P.S."/>
            <person name="Ware D."/>
            <person name="Fulton R.S."/>
            <person name="Stein J.C."/>
            <person name="Wei F."/>
            <person name="Pasternak S."/>
            <person name="Liang C."/>
            <person name="Zhang J."/>
            <person name="Fulton L."/>
            <person name="Graves T.A."/>
            <person name="Minx P."/>
            <person name="Reily A.D."/>
            <person name="Courtney L."/>
            <person name="Kruchowski S.S."/>
            <person name="Tomlinson C."/>
            <person name="Strong C."/>
            <person name="Delehaunty K."/>
            <person name="Fronick C."/>
            <person name="Courtney B."/>
            <person name="Rock S.M."/>
            <person name="Belter E."/>
            <person name="Du F."/>
            <person name="Kim K."/>
            <person name="Abbott R.M."/>
            <person name="Cotton M."/>
            <person name="Levy A."/>
            <person name="Marchetto P."/>
            <person name="Ochoa K."/>
            <person name="Jackson S.M."/>
            <person name="Gillam B."/>
            <person name="Chen W."/>
            <person name="Yan L."/>
            <person name="Higginbotham J."/>
            <person name="Cardenas M."/>
            <person name="Waligorski J."/>
            <person name="Applebaum E."/>
            <person name="Phelps L."/>
            <person name="Falcone J."/>
            <person name="Kanchi K."/>
            <person name="Thane T."/>
            <person name="Scimone A."/>
            <person name="Thane N."/>
            <person name="Henke J."/>
            <person name="Wang T."/>
            <person name="Ruppert J."/>
            <person name="Shah N."/>
            <person name="Rotter K."/>
            <person name="Hodges J."/>
            <person name="Ingenthron E."/>
            <person name="Cordes M."/>
            <person name="Kohlberg S."/>
            <person name="Sgro J."/>
            <person name="Delgado B."/>
            <person name="Mead K."/>
            <person name="Chinwalla A."/>
            <person name="Leonard S."/>
            <person name="Crouse K."/>
            <person name="Collura K."/>
            <person name="Kudrna D."/>
            <person name="Currie J."/>
            <person name="He R."/>
            <person name="Angelova A."/>
            <person name="Rajasekar S."/>
            <person name="Mueller T."/>
            <person name="Lomeli R."/>
            <person name="Scara G."/>
            <person name="Ko A."/>
            <person name="Delaney K."/>
            <person name="Wissotski M."/>
            <person name="Lopez G."/>
            <person name="Campos D."/>
            <person name="Braidotti M."/>
            <person name="Ashley E."/>
            <person name="Golser W."/>
            <person name="Kim H."/>
            <person name="Lee S."/>
            <person name="Lin J."/>
            <person name="Dujmic Z."/>
            <person name="Kim W."/>
            <person name="Talag J."/>
            <person name="Zuccolo A."/>
            <person name="Fan C."/>
            <person name="Sebastian A."/>
            <person name="Kramer M."/>
            <person name="Spiegel L."/>
            <person name="Nascimento L."/>
            <person name="Zutavern T."/>
            <person name="Miller B."/>
            <person name="Ambroise C."/>
            <person name="Muller S."/>
            <person name="Spooner W."/>
            <person name="Narechania A."/>
            <person name="Ren L."/>
            <person name="Wei S."/>
            <person name="Kumari S."/>
            <person name="Faga B."/>
            <person name="Levy M.J."/>
            <person name="McMahan L."/>
            <person name="Van Buren P."/>
            <person name="Vaughn M.W."/>
            <person name="Ying K."/>
            <person name="Yeh C.-T."/>
            <person name="Emrich S.J."/>
            <person name="Jia Y."/>
            <person name="Kalyanaraman A."/>
            <person name="Hsia A.-P."/>
            <person name="Barbazuk W.B."/>
            <person name="Baucom R.S."/>
            <person name="Brutnell T.P."/>
            <person name="Carpita N.C."/>
            <person name="Chaparro C."/>
            <person name="Chia J.-M."/>
            <person name="Deragon J.-M."/>
            <person name="Estill J.C."/>
            <person name="Fu Y."/>
            <person name="Jeddeloh J.A."/>
            <person name="Han Y."/>
            <person name="Lee H."/>
            <person name="Li P."/>
            <person name="Lisch D.R."/>
            <person name="Liu S."/>
            <person name="Liu Z."/>
            <person name="Nagel D.H."/>
            <person name="McCann M.C."/>
            <person name="SanMiguel P."/>
            <person name="Myers A.M."/>
            <person name="Nettleton D."/>
            <person name="Nguyen J."/>
            <person name="Penning B.W."/>
            <person name="Ponnala L."/>
            <person name="Schneider K.L."/>
            <person name="Schwartz D.C."/>
            <person name="Sharma A."/>
            <person name="Soderlund C."/>
            <person name="Springer N.M."/>
            <person name="Sun Q."/>
            <person name="Wang H."/>
            <person name="Waterman M."/>
            <person name="Westerman R."/>
            <person name="Wolfgruber T.K."/>
            <person name="Yang L."/>
            <person name="Yu Y."/>
            <person name="Zhang L."/>
            <person name="Zhou S."/>
            <person name="Zhu Q."/>
            <person name="Bennetzen J.L."/>
            <person name="Dawe R.K."/>
            <person name="Jiang J."/>
            <person name="Jiang N."/>
            <person name="Presting G.G."/>
            <person name="Wessler S.R."/>
            <person name="Aluru S."/>
            <person name="Martienssen R.A."/>
            <person name="Clifton S.W."/>
            <person name="McCombie W.R."/>
            <person name="Wing R.A."/>
            <person name="Wilson R.K."/>
        </authorList>
    </citation>
    <scope>NUCLEOTIDE SEQUENCE [LARGE SCALE GENOMIC DNA]</scope>
    <source>
        <strain evidence="2">cv. B73</strain>
    </source>
</reference>
<sequence>MLLDDGESNRTGSNDDIDMEEEILWKPRAMYAGLGFVAATPEPSMLPVPTAFLCRVA</sequence>
<dbReference type="EnsemblPlants" id="Zm00001eb201280_T001">
    <property type="protein sequence ID" value="Zm00001eb201280_P001"/>
    <property type="gene ID" value="Zm00001eb201280"/>
</dbReference>
<dbReference type="Gramene" id="Zm00001eb201280_T001">
    <property type="protein sequence ID" value="Zm00001eb201280_P001"/>
    <property type="gene ID" value="Zm00001eb201280"/>
</dbReference>
<keyword evidence="2" id="KW-1185">Reference proteome</keyword>
<accession>A0A804P179</accession>
<name>A0A804P179_MAIZE</name>